<keyword evidence="3" id="KW-0732">Signal</keyword>
<feature type="region of interest" description="Disordered" evidence="4">
    <location>
        <begin position="525"/>
        <end position="550"/>
    </location>
</feature>
<dbReference type="SUPFAM" id="SSF53474">
    <property type="entry name" value="alpha/beta-Hydrolases"/>
    <property type="match status" value="1"/>
</dbReference>
<evidence type="ECO:0000256" key="4">
    <source>
        <dbReference type="SAM" id="MobiDB-lite"/>
    </source>
</evidence>
<dbReference type="Pfam" id="PF00135">
    <property type="entry name" value="COesterase"/>
    <property type="match status" value="1"/>
</dbReference>
<gene>
    <name evidence="6" type="ORF">BJX67DRAFT_121055</name>
</gene>
<dbReference type="InterPro" id="IPR019826">
    <property type="entry name" value="Carboxylesterase_B_AS"/>
</dbReference>
<dbReference type="RefSeq" id="XP_070885630.1">
    <property type="nucleotide sequence ID" value="XM_071024436.1"/>
</dbReference>
<dbReference type="PANTHER" id="PTHR11559">
    <property type="entry name" value="CARBOXYLESTERASE"/>
    <property type="match status" value="1"/>
</dbReference>
<dbReference type="EC" id="3.1.1.-" evidence="3"/>
<feature type="compositionally biased region" description="Basic and acidic residues" evidence="4">
    <location>
        <begin position="540"/>
        <end position="549"/>
    </location>
</feature>
<evidence type="ECO:0000259" key="5">
    <source>
        <dbReference type="Pfam" id="PF00135"/>
    </source>
</evidence>
<dbReference type="Gene3D" id="3.40.50.1820">
    <property type="entry name" value="alpha/beta hydrolase"/>
    <property type="match status" value="1"/>
</dbReference>
<accession>A0ABR4LQB7</accession>
<feature type="signal peptide" evidence="3">
    <location>
        <begin position="1"/>
        <end position="20"/>
    </location>
</feature>
<evidence type="ECO:0000256" key="1">
    <source>
        <dbReference type="ARBA" id="ARBA00005964"/>
    </source>
</evidence>
<evidence type="ECO:0000256" key="2">
    <source>
        <dbReference type="ARBA" id="ARBA00022801"/>
    </source>
</evidence>
<feature type="compositionally biased region" description="Polar residues" evidence="4">
    <location>
        <begin position="525"/>
        <end position="539"/>
    </location>
</feature>
<comment type="caution">
    <text evidence="6">The sequence shown here is derived from an EMBL/GenBank/DDBJ whole genome shotgun (WGS) entry which is preliminary data.</text>
</comment>
<feature type="region of interest" description="Disordered" evidence="4">
    <location>
        <begin position="387"/>
        <end position="409"/>
    </location>
</feature>
<dbReference type="Proteomes" id="UP001610432">
    <property type="component" value="Unassembled WGS sequence"/>
</dbReference>
<proteinExistence type="inferred from homology"/>
<name>A0ABR4LQB7_9EURO</name>
<feature type="chain" id="PRO_5044980786" description="Carboxylic ester hydrolase" evidence="3">
    <location>
        <begin position="21"/>
        <end position="625"/>
    </location>
</feature>
<evidence type="ECO:0000313" key="6">
    <source>
        <dbReference type="EMBL" id="KAL2866651.1"/>
    </source>
</evidence>
<feature type="domain" description="Carboxylesterase type B" evidence="5">
    <location>
        <begin position="27"/>
        <end position="520"/>
    </location>
</feature>
<protein>
    <recommendedName>
        <fullName evidence="3">Carboxylic ester hydrolase</fullName>
        <ecNumber evidence="3">3.1.1.-</ecNumber>
    </recommendedName>
</protein>
<reference evidence="6 7" key="1">
    <citation type="submission" date="2024-07" db="EMBL/GenBank/DDBJ databases">
        <title>Section-level genome sequencing and comparative genomics of Aspergillus sections Usti and Cavernicolus.</title>
        <authorList>
            <consortium name="Lawrence Berkeley National Laboratory"/>
            <person name="Nybo J.L."/>
            <person name="Vesth T.C."/>
            <person name="Theobald S."/>
            <person name="Frisvad J.C."/>
            <person name="Larsen T.O."/>
            <person name="Kjaerboelling I."/>
            <person name="Rothschild-Mancinelli K."/>
            <person name="Lyhne E.K."/>
            <person name="Kogle M.E."/>
            <person name="Barry K."/>
            <person name="Clum A."/>
            <person name="Na H."/>
            <person name="Ledsgaard L."/>
            <person name="Lin J."/>
            <person name="Lipzen A."/>
            <person name="Kuo A."/>
            <person name="Riley R."/>
            <person name="Mondo S."/>
            <person name="Labutti K."/>
            <person name="Haridas S."/>
            <person name="Pangalinan J."/>
            <person name="Salamov A.A."/>
            <person name="Simmons B.A."/>
            <person name="Magnuson J.K."/>
            <person name="Chen J."/>
            <person name="Drula E."/>
            <person name="Henrissat B."/>
            <person name="Wiebenga A."/>
            <person name="Lubbers R.J."/>
            <person name="Gomes A.C."/>
            <person name="Macurrencykelacurrency M.R."/>
            <person name="Stajich J."/>
            <person name="Grigoriev I.V."/>
            <person name="Mortensen U.H."/>
            <person name="De Vries R.P."/>
            <person name="Baker S.E."/>
            <person name="Andersen M.R."/>
        </authorList>
    </citation>
    <scope>NUCLEOTIDE SEQUENCE [LARGE SCALE GENOMIC DNA]</scope>
    <source>
        <strain evidence="6 7">CBS 449.75</strain>
    </source>
</reference>
<dbReference type="GeneID" id="98139508"/>
<dbReference type="InterPro" id="IPR002018">
    <property type="entry name" value="CarbesteraseB"/>
</dbReference>
<keyword evidence="7" id="KW-1185">Reference proteome</keyword>
<evidence type="ECO:0000256" key="3">
    <source>
        <dbReference type="RuleBase" id="RU361235"/>
    </source>
</evidence>
<organism evidence="6 7">
    <name type="scientific">Aspergillus lucknowensis</name>
    <dbReference type="NCBI Taxonomy" id="176173"/>
    <lineage>
        <taxon>Eukaryota</taxon>
        <taxon>Fungi</taxon>
        <taxon>Dikarya</taxon>
        <taxon>Ascomycota</taxon>
        <taxon>Pezizomycotina</taxon>
        <taxon>Eurotiomycetes</taxon>
        <taxon>Eurotiomycetidae</taxon>
        <taxon>Eurotiales</taxon>
        <taxon>Aspergillaceae</taxon>
        <taxon>Aspergillus</taxon>
        <taxon>Aspergillus subgen. Nidulantes</taxon>
    </lineage>
</organism>
<comment type="similarity">
    <text evidence="1 3">Belongs to the type-B carboxylesterase/lipase family.</text>
</comment>
<sequence>MHFPLHIISLVHSALAPSSPQEPIVDLGYATYQGYHDASFGLNIWKGIRYAAPPVGNLRWQAPVAPEGDNRRVIRAVDQPPVCPQSGAAGTPPEYGFNSGPGEEDCLFLNVYAAPDASDLPVLVWIHGGGYGMFGATYDPSPLMKTNDNNFITVEIQYRLGAFGFLSSEEVKAHGQTNSGLLDQRFALEWVQKHIKRFGGDPSRVTVGGESAGAGAVMLHALAYGGQESNLFKNIIAASPYSPPIYQYNDREPTRHYDRFADLAGCGPGSPRRTHYPSTFDCLVDTPTQALQNASGDVSTSGNVFGTFAFSPVIDEDFITARPSQQLFHGHVSGQRLLVGNNANDGVPLSNPKITTRDAFNRHIARTFPAFTAHDIAALNAIYQTQDSSPANNGPRFDTPGDQGPPSTALNQSEMATGLQQTAFNIFAESTFDCPAQWMAEAFSDTCSGSRSSGCNRNRNRNRRRAWKYQYSATPAYHGFDLETYFPSTNSDADADTNAGFNHAFQKIWGNFIINNTPVIPLSDATANMPNATAPSDSDSNPRHPDDRNPNLLWPPFTIDEPWQMDLNTTGGKVSLQVVTPDLSFFLREGPGIVNVFRLVDAFSWEEWRGGRCEFWREVAERVPL</sequence>
<dbReference type="InterPro" id="IPR050309">
    <property type="entry name" value="Type-B_Carboxylest/Lipase"/>
</dbReference>
<dbReference type="PROSITE" id="PS00122">
    <property type="entry name" value="CARBOXYLESTERASE_B_1"/>
    <property type="match status" value="1"/>
</dbReference>
<dbReference type="EMBL" id="JBFXLQ010000023">
    <property type="protein sequence ID" value="KAL2866651.1"/>
    <property type="molecule type" value="Genomic_DNA"/>
</dbReference>
<keyword evidence="2 3" id="KW-0378">Hydrolase</keyword>
<dbReference type="InterPro" id="IPR029058">
    <property type="entry name" value="AB_hydrolase_fold"/>
</dbReference>
<evidence type="ECO:0000313" key="7">
    <source>
        <dbReference type="Proteomes" id="UP001610432"/>
    </source>
</evidence>